<protein>
    <submittedName>
        <fullName evidence="2">Uncharacterized protein</fullName>
    </submittedName>
</protein>
<sequence>MAMLGVDLGNAMGFSADVLSIWQSNMVRHFIPRRSLNHQWNLRGALCFALLFPDVLCVYLAFTRIPISLRRTVISCNLPEAEPEFSTADGIYYQPNEDLEKSLPSVQVNKKSFISFVALHFTLVYKQYSI</sequence>
<evidence type="ECO:0000256" key="1">
    <source>
        <dbReference type="SAM" id="Phobius"/>
    </source>
</evidence>
<keyword evidence="3" id="KW-1185">Reference proteome</keyword>
<gene>
    <name evidence="2" type="primary">Acey_s0010.g1074</name>
    <name evidence="2" type="ORF">Y032_0010g1074</name>
</gene>
<feature type="transmembrane region" description="Helical" evidence="1">
    <location>
        <begin position="42"/>
        <end position="62"/>
    </location>
</feature>
<accession>A0A016VG74</accession>
<proteinExistence type="predicted"/>
<name>A0A016VG74_9BILA</name>
<comment type="caution">
    <text evidence="2">The sequence shown here is derived from an EMBL/GenBank/DDBJ whole genome shotgun (WGS) entry which is preliminary data.</text>
</comment>
<keyword evidence="1" id="KW-0472">Membrane</keyword>
<dbReference type="AlphaFoldDB" id="A0A016VG74"/>
<keyword evidence="1" id="KW-0812">Transmembrane</keyword>
<keyword evidence="1" id="KW-1133">Transmembrane helix</keyword>
<organism evidence="2 3">
    <name type="scientific">Ancylostoma ceylanicum</name>
    <dbReference type="NCBI Taxonomy" id="53326"/>
    <lineage>
        <taxon>Eukaryota</taxon>
        <taxon>Metazoa</taxon>
        <taxon>Ecdysozoa</taxon>
        <taxon>Nematoda</taxon>
        <taxon>Chromadorea</taxon>
        <taxon>Rhabditida</taxon>
        <taxon>Rhabditina</taxon>
        <taxon>Rhabditomorpha</taxon>
        <taxon>Strongyloidea</taxon>
        <taxon>Ancylostomatidae</taxon>
        <taxon>Ancylostomatinae</taxon>
        <taxon>Ancylostoma</taxon>
    </lineage>
</organism>
<evidence type="ECO:0000313" key="2">
    <source>
        <dbReference type="EMBL" id="EYC26301.1"/>
    </source>
</evidence>
<reference evidence="3" key="1">
    <citation type="journal article" date="2015" name="Nat. Genet.">
        <title>The genome and transcriptome of the zoonotic hookworm Ancylostoma ceylanicum identify infection-specific gene families.</title>
        <authorList>
            <person name="Schwarz E.M."/>
            <person name="Hu Y."/>
            <person name="Antoshechkin I."/>
            <person name="Miller M.M."/>
            <person name="Sternberg P.W."/>
            <person name="Aroian R.V."/>
        </authorList>
    </citation>
    <scope>NUCLEOTIDE SEQUENCE</scope>
    <source>
        <strain evidence="3">HY135</strain>
    </source>
</reference>
<dbReference type="EMBL" id="JARK01001346">
    <property type="protein sequence ID" value="EYC26301.1"/>
    <property type="molecule type" value="Genomic_DNA"/>
</dbReference>
<evidence type="ECO:0000313" key="3">
    <source>
        <dbReference type="Proteomes" id="UP000024635"/>
    </source>
</evidence>
<dbReference type="Proteomes" id="UP000024635">
    <property type="component" value="Unassembled WGS sequence"/>
</dbReference>